<dbReference type="GO" id="GO:0071973">
    <property type="term" value="P:bacterial-type flagellum-dependent cell motility"/>
    <property type="evidence" value="ECO:0007669"/>
    <property type="project" value="InterPro"/>
</dbReference>
<keyword evidence="5" id="KW-0282">Flagellum</keyword>
<keyword evidence="6" id="KW-1185">Reference proteome</keyword>
<sequence>MVSDITTRSLDAVNAYGVTQKAMQTGTNGLGGDETAQASDVVTSFGTALNSALKGAIKTGKTAESMTATGLSGKGDLTAIATSVEEAKLTLQTVTTVRDRMVQAYQEVMKMSI</sequence>
<name>A0A5C1YKW1_9PROT</name>
<dbReference type="HAMAP" id="MF_00724">
    <property type="entry name" value="FliE"/>
    <property type="match status" value="1"/>
</dbReference>
<gene>
    <name evidence="4" type="primary">fliE</name>
    <name evidence="5" type="ORF">FLP30_03250</name>
</gene>
<dbReference type="AlphaFoldDB" id="A0A5C1YKW1"/>
<dbReference type="PANTHER" id="PTHR34653:SF1">
    <property type="entry name" value="FLAGELLAR HOOK-BASAL BODY COMPLEX PROTEIN FLIE"/>
    <property type="match status" value="1"/>
</dbReference>
<dbReference type="KEGG" id="acek:FLP30_03250"/>
<organism evidence="5 6">
    <name type="scientific">Acetobacter vaccinii</name>
    <dbReference type="NCBI Taxonomy" id="2592655"/>
    <lineage>
        <taxon>Bacteria</taxon>
        <taxon>Pseudomonadati</taxon>
        <taxon>Pseudomonadota</taxon>
        <taxon>Alphaproteobacteria</taxon>
        <taxon>Acetobacterales</taxon>
        <taxon>Acetobacteraceae</taxon>
        <taxon>Acetobacter</taxon>
    </lineage>
</organism>
<dbReference type="GO" id="GO:0005198">
    <property type="term" value="F:structural molecule activity"/>
    <property type="evidence" value="ECO:0007669"/>
    <property type="project" value="InterPro"/>
</dbReference>
<keyword evidence="5" id="KW-0969">Cilium</keyword>
<keyword evidence="3 4" id="KW-0975">Bacterial flagellum</keyword>
<evidence type="ECO:0000256" key="1">
    <source>
        <dbReference type="ARBA" id="ARBA00004117"/>
    </source>
</evidence>
<evidence type="ECO:0000256" key="3">
    <source>
        <dbReference type="ARBA" id="ARBA00023143"/>
    </source>
</evidence>
<dbReference type="EMBL" id="CP043506">
    <property type="protein sequence ID" value="QEO16886.1"/>
    <property type="molecule type" value="Genomic_DNA"/>
</dbReference>
<evidence type="ECO:0000313" key="6">
    <source>
        <dbReference type="Proteomes" id="UP000324536"/>
    </source>
</evidence>
<dbReference type="Proteomes" id="UP000324536">
    <property type="component" value="Chromosome"/>
</dbReference>
<comment type="subcellular location">
    <subcellularLocation>
        <location evidence="1 4">Bacterial flagellum basal body</location>
    </subcellularLocation>
</comment>
<evidence type="ECO:0000256" key="2">
    <source>
        <dbReference type="ARBA" id="ARBA00009272"/>
    </source>
</evidence>
<proteinExistence type="inferred from homology"/>
<dbReference type="OrthoDB" id="8481852at2"/>
<dbReference type="Pfam" id="PF02049">
    <property type="entry name" value="FliE"/>
    <property type="match status" value="1"/>
</dbReference>
<dbReference type="GO" id="GO:0003774">
    <property type="term" value="F:cytoskeletal motor activity"/>
    <property type="evidence" value="ECO:0007669"/>
    <property type="project" value="InterPro"/>
</dbReference>
<keyword evidence="5" id="KW-0966">Cell projection</keyword>
<dbReference type="RefSeq" id="WP_149278566.1">
    <property type="nucleotide sequence ID" value="NZ_CP043506.1"/>
</dbReference>
<comment type="similarity">
    <text evidence="2 4">Belongs to the FliE family.</text>
</comment>
<dbReference type="GO" id="GO:0009425">
    <property type="term" value="C:bacterial-type flagellum basal body"/>
    <property type="evidence" value="ECO:0007669"/>
    <property type="project" value="UniProtKB-SubCell"/>
</dbReference>
<evidence type="ECO:0000313" key="5">
    <source>
        <dbReference type="EMBL" id="QEO16886.1"/>
    </source>
</evidence>
<evidence type="ECO:0000256" key="4">
    <source>
        <dbReference type="HAMAP-Rule" id="MF_00724"/>
    </source>
</evidence>
<dbReference type="InterPro" id="IPR001624">
    <property type="entry name" value="FliE"/>
</dbReference>
<accession>A0A5C1YKW1</accession>
<reference evidence="5 6" key="1">
    <citation type="submission" date="2019-09" db="EMBL/GenBank/DDBJ databases">
        <title>Genome sequencing of strain KACC 21233.</title>
        <authorList>
            <person name="Heo J."/>
            <person name="Kim S.-J."/>
            <person name="Kim J.-S."/>
            <person name="Hong S.-B."/>
            <person name="Kwon S.-W."/>
        </authorList>
    </citation>
    <scope>NUCLEOTIDE SEQUENCE [LARGE SCALE GENOMIC DNA]</scope>
    <source>
        <strain evidence="5 6">KACC 21233</strain>
    </source>
</reference>
<protein>
    <recommendedName>
        <fullName evidence="4">Flagellar hook-basal body complex protein FliE</fullName>
    </recommendedName>
</protein>
<dbReference type="PANTHER" id="PTHR34653">
    <property type="match status" value="1"/>
</dbReference>